<comment type="caution">
    <text evidence="1">The sequence shown here is derived from an EMBL/GenBank/DDBJ whole genome shotgun (WGS) entry which is preliminary data.</text>
</comment>
<organism evidence="1 2">
    <name type="scientific">Corallococcus praedator</name>
    <dbReference type="NCBI Taxonomy" id="2316724"/>
    <lineage>
        <taxon>Bacteria</taxon>
        <taxon>Pseudomonadati</taxon>
        <taxon>Myxococcota</taxon>
        <taxon>Myxococcia</taxon>
        <taxon>Myxococcales</taxon>
        <taxon>Cystobacterineae</taxon>
        <taxon>Myxococcaceae</taxon>
        <taxon>Corallococcus</taxon>
    </lineage>
</organism>
<evidence type="ECO:0000313" key="1">
    <source>
        <dbReference type="EMBL" id="RKI11980.1"/>
    </source>
</evidence>
<proteinExistence type="predicted"/>
<dbReference type="Proteomes" id="UP000278907">
    <property type="component" value="Unassembled WGS sequence"/>
</dbReference>
<dbReference type="EMBL" id="RAWI01000055">
    <property type="protein sequence ID" value="RKI11980.1"/>
    <property type="molecule type" value="Genomic_DNA"/>
</dbReference>
<protein>
    <recommendedName>
        <fullName evidence="3">Pilus assembly protein</fullName>
    </recommendedName>
</protein>
<evidence type="ECO:0000313" key="2">
    <source>
        <dbReference type="Proteomes" id="UP000278907"/>
    </source>
</evidence>
<sequence>MALSMLVFIPVFLYALFLDDLLRFALDAQEAAVATVWDYTVQDWAEPDKQGEYGGFSQVQGYARLMYCDHESGVDSYDDVDFDCKGEQHHEHAALTSHPCWLNTGAQQVECQAPDKQVGRLGVPIHNGYFDDYNNGGLIRCSARIGVQNYMLPQTLFPEFSKEDLAKEQQEGSIHGNAQAGDQDMQKTYLMPTEQMSILTDTWAINDDVTIEPGDKSGGDKGGEHFYKEVKSVYQDTANLGYPMLMASSAQFFSQAMSKQLLSPLQVGTLIAGDSDSPIKGDNPKSPNVSIKPFTNGMQTPSQKVEQAGQNRYFYNSEWRDWDKNNPQQSYGNRGVSYMGCKQPESC</sequence>
<gene>
    <name evidence="1" type="ORF">D7Y13_10195</name>
</gene>
<keyword evidence="2" id="KW-1185">Reference proteome</keyword>
<name>A0ABX9QNC0_9BACT</name>
<reference evidence="1 2" key="1">
    <citation type="submission" date="2018-09" db="EMBL/GenBank/DDBJ databases">
        <authorList>
            <person name="Livingstone P.G."/>
            <person name="Whitworth D.E."/>
        </authorList>
    </citation>
    <scope>NUCLEOTIDE SEQUENCE [LARGE SCALE GENOMIC DNA]</scope>
    <source>
        <strain evidence="1 2">CA031B</strain>
    </source>
</reference>
<accession>A0ABX9QNC0</accession>
<evidence type="ECO:0008006" key="3">
    <source>
        <dbReference type="Google" id="ProtNLM"/>
    </source>
</evidence>